<reference evidence="4" key="1">
    <citation type="submission" date="2024-04" db="EMBL/GenBank/DDBJ databases">
        <title>Salinicola lusitanus LLJ914,a marine bacterium isolated from the Okinawa Trough.</title>
        <authorList>
            <person name="Li J."/>
        </authorList>
    </citation>
    <scope>NUCLEOTIDE SEQUENCE [LARGE SCALE GENOMIC DNA]</scope>
</reference>
<organism evidence="3 4">
    <name type="scientific">Mugilogobius chulae</name>
    <name type="common">yellowstripe goby</name>
    <dbReference type="NCBI Taxonomy" id="88201"/>
    <lineage>
        <taxon>Eukaryota</taxon>
        <taxon>Metazoa</taxon>
        <taxon>Chordata</taxon>
        <taxon>Craniata</taxon>
        <taxon>Vertebrata</taxon>
        <taxon>Euteleostomi</taxon>
        <taxon>Actinopterygii</taxon>
        <taxon>Neopterygii</taxon>
        <taxon>Teleostei</taxon>
        <taxon>Neoteleostei</taxon>
        <taxon>Acanthomorphata</taxon>
        <taxon>Gobiaria</taxon>
        <taxon>Gobiiformes</taxon>
        <taxon>Gobioidei</taxon>
        <taxon>Gobiidae</taxon>
        <taxon>Gobionellinae</taxon>
        <taxon>Mugilogobius</taxon>
    </lineage>
</organism>
<feature type="domain" description="VWFA" evidence="2">
    <location>
        <begin position="46"/>
        <end position="129"/>
    </location>
</feature>
<evidence type="ECO:0000256" key="1">
    <source>
        <dbReference type="SAM" id="SignalP"/>
    </source>
</evidence>
<evidence type="ECO:0000313" key="4">
    <source>
        <dbReference type="Proteomes" id="UP001460270"/>
    </source>
</evidence>
<evidence type="ECO:0000259" key="2">
    <source>
        <dbReference type="Pfam" id="PF00092"/>
    </source>
</evidence>
<feature type="signal peptide" evidence="1">
    <location>
        <begin position="1"/>
        <end position="19"/>
    </location>
</feature>
<dbReference type="AlphaFoldDB" id="A0AAW0P980"/>
<dbReference type="Proteomes" id="UP001460270">
    <property type="component" value="Unassembled WGS sequence"/>
</dbReference>
<dbReference type="EMBL" id="JBBPFD010000008">
    <property type="protein sequence ID" value="KAK7916757.1"/>
    <property type="molecule type" value="Genomic_DNA"/>
</dbReference>
<sequence>MDSGGLLFILFLCSSGIWAQNTESSQTECSLTEDHRADVLLLLDGFTNITSEDFSKILGVVGLDSVRFALVKCGERPEIEFDLNTYHDVSSVVGAVKNLSQSPASPGGPTANDVDFIKKNIFLKTGGRDDVLML</sequence>
<protein>
    <recommendedName>
        <fullName evidence="2">VWFA domain-containing protein</fullName>
    </recommendedName>
</protein>
<keyword evidence="4" id="KW-1185">Reference proteome</keyword>
<dbReference type="Pfam" id="PF00092">
    <property type="entry name" value="VWA"/>
    <property type="match status" value="1"/>
</dbReference>
<accession>A0AAW0P980</accession>
<proteinExistence type="predicted"/>
<gene>
    <name evidence="3" type="ORF">WMY93_012518</name>
</gene>
<dbReference type="InterPro" id="IPR002035">
    <property type="entry name" value="VWF_A"/>
</dbReference>
<dbReference type="InterPro" id="IPR036465">
    <property type="entry name" value="vWFA_dom_sf"/>
</dbReference>
<keyword evidence="1" id="KW-0732">Signal</keyword>
<feature type="chain" id="PRO_5043575627" description="VWFA domain-containing protein" evidence="1">
    <location>
        <begin position="20"/>
        <end position="134"/>
    </location>
</feature>
<dbReference type="SUPFAM" id="SSF53300">
    <property type="entry name" value="vWA-like"/>
    <property type="match status" value="1"/>
</dbReference>
<evidence type="ECO:0000313" key="3">
    <source>
        <dbReference type="EMBL" id="KAK7916757.1"/>
    </source>
</evidence>
<dbReference type="Gene3D" id="3.40.50.410">
    <property type="entry name" value="von Willebrand factor, type A domain"/>
    <property type="match status" value="1"/>
</dbReference>
<comment type="caution">
    <text evidence="3">The sequence shown here is derived from an EMBL/GenBank/DDBJ whole genome shotgun (WGS) entry which is preliminary data.</text>
</comment>
<name>A0AAW0P980_9GOBI</name>